<dbReference type="SUPFAM" id="SSF47616">
    <property type="entry name" value="GST C-terminal domain-like"/>
    <property type="match status" value="1"/>
</dbReference>
<organism evidence="2 3">
    <name type="scientific">Suillus fuscotomentosus</name>
    <dbReference type="NCBI Taxonomy" id="1912939"/>
    <lineage>
        <taxon>Eukaryota</taxon>
        <taxon>Fungi</taxon>
        <taxon>Dikarya</taxon>
        <taxon>Basidiomycota</taxon>
        <taxon>Agaricomycotina</taxon>
        <taxon>Agaricomycetes</taxon>
        <taxon>Agaricomycetidae</taxon>
        <taxon>Boletales</taxon>
        <taxon>Suillineae</taxon>
        <taxon>Suillaceae</taxon>
        <taxon>Suillus</taxon>
    </lineage>
</organism>
<gene>
    <name evidence="2" type="ORF">F5891DRAFT_950851</name>
</gene>
<comment type="caution">
    <text evidence="2">The sequence shown here is derived from an EMBL/GenBank/DDBJ whole genome shotgun (WGS) entry which is preliminary data.</text>
</comment>
<evidence type="ECO:0000313" key="3">
    <source>
        <dbReference type="Proteomes" id="UP001195769"/>
    </source>
</evidence>
<keyword evidence="3" id="KW-1185">Reference proteome</keyword>
<dbReference type="PROSITE" id="PS50404">
    <property type="entry name" value="GST_NTER"/>
    <property type="match status" value="1"/>
</dbReference>
<dbReference type="InterPro" id="IPR036282">
    <property type="entry name" value="Glutathione-S-Trfase_C_sf"/>
</dbReference>
<dbReference type="Proteomes" id="UP001195769">
    <property type="component" value="Unassembled WGS sequence"/>
</dbReference>
<dbReference type="Gene3D" id="1.20.1050.10">
    <property type="match status" value="1"/>
</dbReference>
<sequence>MPRLKPIIFYDIPSIVQTWSPNTVKTRQVTRLKSSSSYCLTFKGLPFQTVWLEYPEIKSFYEQHSLVPTTLRIIKGTPTPVHTLPVIMDPNTNRFITDSFAIAQYLDEQYPDTPQVLPHNTAALVHAFHTALHDAIRGIVMLGSFRGAQKLNPKSKEYYIRTRVERLGIPWEQFATPEKREEQWNTLRAACNTIDGWYATGGGQFIMGDTPCFADFVVAGLCKWIQYCFDNQEWEEVKSWNGGRWRRLVEATDRYLDCSK</sequence>
<dbReference type="InterPro" id="IPR054416">
    <property type="entry name" value="GST_UstS-like_C"/>
</dbReference>
<evidence type="ECO:0000259" key="1">
    <source>
        <dbReference type="PROSITE" id="PS50404"/>
    </source>
</evidence>
<dbReference type="RefSeq" id="XP_041226938.1">
    <property type="nucleotide sequence ID" value="XM_041374996.1"/>
</dbReference>
<dbReference type="Gene3D" id="3.40.30.10">
    <property type="entry name" value="Glutaredoxin"/>
    <property type="match status" value="1"/>
</dbReference>
<proteinExistence type="predicted"/>
<dbReference type="AlphaFoldDB" id="A0AAD4HLU2"/>
<feature type="domain" description="GST N-terminal" evidence="1">
    <location>
        <begin position="20"/>
        <end position="114"/>
    </location>
</feature>
<dbReference type="InterPro" id="IPR004045">
    <property type="entry name" value="Glutathione_S-Trfase_N"/>
</dbReference>
<reference evidence="2" key="1">
    <citation type="journal article" date="2020" name="New Phytol.">
        <title>Comparative genomics reveals dynamic genome evolution in host specialist ectomycorrhizal fungi.</title>
        <authorList>
            <person name="Lofgren L.A."/>
            <person name="Nguyen N.H."/>
            <person name="Vilgalys R."/>
            <person name="Ruytinx J."/>
            <person name="Liao H.L."/>
            <person name="Branco S."/>
            <person name="Kuo A."/>
            <person name="LaButti K."/>
            <person name="Lipzen A."/>
            <person name="Andreopoulos W."/>
            <person name="Pangilinan J."/>
            <person name="Riley R."/>
            <person name="Hundley H."/>
            <person name="Na H."/>
            <person name="Barry K."/>
            <person name="Grigoriev I.V."/>
            <person name="Stajich J.E."/>
            <person name="Kennedy P.G."/>
        </authorList>
    </citation>
    <scope>NUCLEOTIDE SEQUENCE</scope>
    <source>
        <strain evidence="2">FC203</strain>
    </source>
</reference>
<dbReference type="EMBL" id="JABBWK010000022">
    <property type="protein sequence ID" value="KAG1901363.1"/>
    <property type="molecule type" value="Genomic_DNA"/>
</dbReference>
<protein>
    <recommendedName>
        <fullName evidence="1">GST N-terminal domain-containing protein</fullName>
    </recommendedName>
</protein>
<evidence type="ECO:0000313" key="2">
    <source>
        <dbReference type="EMBL" id="KAG1901363.1"/>
    </source>
</evidence>
<dbReference type="Pfam" id="PF13417">
    <property type="entry name" value="GST_N_3"/>
    <property type="match status" value="1"/>
</dbReference>
<dbReference type="SUPFAM" id="SSF52833">
    <property type="entry name" value="Thioredoxin-like"/>
    <property type="match status" value="1"/>
</dbReference>
<accession>A0AAD4HLU2</accession>
<dbReference type="InterPro" id="IPR036249">
    <property type="entry name" value="Thioredoxin-like_sf"/>
</dbReference>
<dbReference type="Pfam" id="PF22041">
    <property type="entry name" value="GST_C_7"/>
    <property type="match status" value="1"/>
</dbReference>
<dbReference type="GeneID" id="64669294"/>
<name>A0AAD4HLU2_9AGAM</name>